<sequence>MNILTIAYYTVKRYSRNIIAIFAFILAPILIISILTGSTEYKSYENINVQEIQSEISNIHIDKKDNNKSNLKAFLIDINKGTINKNLKISIACTLFFLFYGGLLMSYSIIDDLKSNVHIRIKSSSVSFIENFMGKFLGNILILIICAFIDVLIIKYGLNINWNGNYFIIFLSLILFLIIVNSIGIIITVFFKNIYICALIFFAFNYFMFFPIMVNAFNPNKSEIIDIMINLSFHNYVYKSILADISNNIILLQNSMTILIVITIILFSVSLIAGRRILR</sequence>
<evidence type="ECO:0000313" key="9">
    <source>
        <dbReference type="Proteomes" id="UP000028042"/>
    </source>
</evidence>
<dbReference type="Proteomes" id="UP000028042">
    <property type="component" value="Unassembled WGS sequence"/>
</dbReference>
<keyword evidence="10" id="KW-1185">Reference proteome</keyword>
<keyword evidence="3 5" id="KW-1133">Transmembrane helix</keyword>
<feature type="transmembrane region" description="Helical" evidence="5">
    <location>
        <begin position="89"/>
        <end position="110"/>
    </location>
</feature>
<dbReference type="Proteomes" id="UP000030905">
    <property type="component" value="Chromosome"/>
</dbReference>
<organism evidence="7 10">
    <name type="scientific">Clostridium pasteurianum DSM 525 = ATCC 6013</name>
    <dbReference type="NCBI Taxonomy" id="1262449"/>
    <lineage>
        <taxon>Bacteria</taxon>
        <taxon>Bacillati</taxon>
        <taxon>Bacillota</taxon>
        <taxon>Clostridia</taxon>
        <taxon>Eubacteriales</taxon>
        <taxon>Clostridiaceae</taxon>
        <taxon>Clostridium</taxon>
    </lineage>
</organism>
<dbReference type="InterPro" id="IPR013525">
    <property type="entry name" value="ABC2_TM"/>
</dbReference>
<dbReference type="RefSeq" id="WP_003441072.1">
    <property type="nucleotide sequence ID" value="NZ_ANZB01000001.1"/>
</dbReference>
<dbReference type="Pfam" id="PF12698">
    <property type="entry name" value="ABC2_membrane_3"/>
    <property type="match status" value="1"/>
</dbReference>
<reference evidence="8 9" key="3">
    <citation type="journal article" name="Genome Announc.">
        <title>Improved Draft Genome Sequence of Clostridium pasteurianum Strain ATCC 6013 (DSM 525) Using a Hybrid Next-Generation Sequencing Approach.</title>
        <authorList>
            <person name="Pyne M.E."/>
            <person name="Utturkar S."/>
            <person name="Brown S.D."/>
            <person name="Moo-Young M."/>
            <person name="Chung D.A."/>
            <person name="Chou C.P."/>
        </authorList>
    </citation>
    <scope>NUCLEOTIDE SEQUENCE [LARGE SCALE GENOMIC DNA]</scope>
    <source>
        <strain evidence="8 9">ATCC 6013</strain>
    </source>
</reference>
<feature type="transmembrane region" description="Helical" evidence="5">
    <location>
        <begin position="18"/>
        <end position="36"/>
    </location>
</feature>
<proteinExistence type="predicted"/>
<feature type="transmembrane region" description="Helical" evidence="5">
    <location>
        <begin position="194"/>
        <end position="214"/>
    </location>
</feature>
<feature type="transmembrane region" description="Helical" evidence="5">
    <location>
        <begin position="166"/>
        <end position="187"/>
    </location>
</feature>
<keyword evidence="2 5" id="KW-0812">Transmembrane</keyword>
<name>A0A0H3J1A0_CLOPA</name>
<accession>A0A0H3J1A0</accession>
<evidence type="ECO:0000256" key="3">
    <source>
        <dbReference type="ARBA" id="ARBA00022989"/>
    </source>
</evidence>
<evidence type="ECO:0000256" key="2">
    <source>
        <dbReference type="ARBA" id="ARBA00022692"/>
    </source>
</evidence>
<feature type="transmembrane region" description="Helical" evidence="5">
    <location>
        <begin position="131"/>
        <end position="154"/>
    </location>
</feature>
<evidence type="ECO:0000256" key="1">
    <source>
        <dbReference type="ARBA" id="ARBA00004141"/>
    </source>
</evidence>
<evidence type="ECO:0000256" key="5">
    <source>
        <dbReference type="SAM" id="Phobius"/>
    </source>
</evidence>
<dbReference type="KEGG" id="cpae:CPAST_c03920"/>
<feature type="transmembrane region" description="Helical" evidence="5">
    <location>
        <begin position="256"/>
        <end position="274"/>
    </location>
</feature>
<evidence type="ECO:0000313" key="8">
    <source>
        <dbReference type="EMBL" id="KRU13508.1"/>
    </source>
</evidence>
<evidence type="ECO:0000313" key="7">
    <source>
        <dbReference type="EMBL" id="AJA50480.1"/>
    </source>
</evidence>
<protein>
    <submittedName>
        <fullName evidence="7">ABC-2 family transporter protein</fullName>
    </submittedName>
</protein>
<dbReference type="EMBL" id="CP009268">
    <property type="protein sequence ID" value="AJA50480.1"/>
    <property type="molecule type" value="Genomic_DNA"/>
</dbReference>
<gene>
    <name evidence="7" type="ORF">CLPA_c03920</name>
    <name evidence="8" type="ORF">CP6013_02756</name>
</gene>
<dbReference type="GeneID" id="93072634"/>
<dbReference type="KEGG" id="cpat:CLPA_c03920"/>
<comment type="subcellular location">
    <subcellularLocation>
        <location evidence="1">Membrane</location>
        <topology evidence="1">Multi-pass membrane protein</topology>
    </subcellularLocation>
</comment>
<feature type="domain" description="ABC-2 type transporter transmembrane" evidence="6">
    <location>
        <begin position="47"/>
        <end position="271"/>
    </location>
</feature>
<evidence type="ECO:0000256" key="4">
    <source>
        <dbReference type="ARBA" id="ARBA00023136"/>
    </source>
</evidence>
<reference evidence="8" key="2">
    <citation type="submission" date="2015-10" db="EMBL/GenBank/DDBJ databases">
        <title>Improved Draft Genome Sequence of Clostridium pasteurianum Strain ATCC 6013 (DSM 525) Using a Hybrid Next-Generation Sequencing Approach.</title>
        <authorList>
            <person name="Pyne M.E."/>
            <person name="Utturkar S.M."/>
            <person name="Brown S.D."/>
            <person name="Moo-Young M."/>
            <person name="Chung D.A."/>
            <person name="Chou P.C."/>
        </authorList>
    </citation>
    <scope>NUCLEOTIDE SEQUENCE</scope>
    <source>
        <strain evidence="8">ATCC 6013</strain>
    </source>
</reference>
<keyword evidence="4 5" id="KW-0472">Membrane</keyword>
<dbReference type="AlphaFoldDB" id="A0A0H3J1A0"/>
<dbReference type="PATRIC" id="fig|1262449.3.peg.284"/>
<evidence type="ECO:0000259" key="6">
    <source>
        <dbReference type="Pfam" id="PF12698"/>
    </source>
</evidence>
<reference evidence="7 10" key="1">
    <citation type="journal article" date="2015" name="Genome Announc.">
        <title>Complete Genome Sequence of the Nitrogen-Fixing and Solvent-Producing Clostridium pasteurianum DSM 525.</title>
        <authorList>
            <person name="Poehlein A."/>
            <person name="Grosse-Honebrink A."/>
            <person name="Zhang Y."/>
            <person name="Minton N.P."/>
            <person name="Daniel R."/>
        </authorList>
    </citation>
    <scope>NUCLEOTIDE SEQUENCE [LARGE SCALE GENOMIC DNA]</scope>
    <source>
        <strain evidence="7">DSM 525</strain>
        <strain evidence="10">DSM 525 / ATCC 6013</strain>
    </source>
</reference>
<evidence type="ECO:0000313" key="10">
    <source>
        <dbReference type="Proteomes" id="UP000030905"/>
    </source>
</evidence>
<dbReference type="EMBL" id="JPGY02000001">
    <property type="protein sequence ID" value="KRU13508.1"/>
    <property type="molecule type" value="Genomic_DNA"/>
</dbReference>